<dbReference type="EMBL" id="PNCL01000150">
    <property type="protein sequence ID" value="TMP53424.1"/>
    <property type="molecule type" value="Genomic_DNA"/>
</dbReference>
<reference evidence="2" key="3">
    <citation type="submission" date="2019-09" db="EMBL/GenBank/DDBJ databases">
        <title>Co-occurence of chitin degradation, pigmentation and bioactivity in marine Pseudoalteromonas.</title>
        <authorList>
            <person name="Sonnenschein E.C."/>
            <person name="Bech P.K."/>
        </authorList>
    </citation>
    <scope>NUCLEOTIDE SEQUENCE</scope>
    <source>
        <strain evidence="2">S2231</strain>
        <strain evidence="1">S2233</strain>
    </source>
</reference>
<dbReference type="InterPro" id="IPR021710">
    <property type="entry name" value="DUF3293"/>
</dbReference>
<reference evidence="3 4" key="2">
    <citation type="submission" date="2019-06" db="EMBL/GenBank/DDBJ databases">
        <title>Co-occurence of chitin degradation, pigmentation and bioactivity in marine Pseudoalteromonas.</title>
        <authorList>
            <person name="Sonnenschein E.C."/>
            <person name="Bech P.K."/>
        </authorList>
    </citation>
    <scope>NUCLEOTIDE SEQUENCE [LARGE SCALE GENOMIC DNA]</scope>
    <source>
        <strain evidence="4">S2231</strain>
        <strain evidence="3">S2233</strain>
    </source>
</reference>
<proteinExistence type="predicted"/>
<protein>
    <recommendedName>
        <fullName evidence="5">DUF3293 domain-containing protein</fullName>
    </recommendedName>
</protein>
<organism evidence="2 4">
    <name type="scientific">Pseudoalteromonas citrea</name>
    <dbReference type="NCBI Taxonomy" id="43655"/>
    <lineage>
        <taxon>Bacteria</taxon>
        <taxon>Pseudomonadati</taxon>
        <taxon>Pseudomonadota</taxon>
        <taxon>Gammaproteobacteria</taxon>
        <taxon>Alteromonadales</taxon>
        <taxon>Pseudoalteromonadaceae</taxon>
        <taxon>Pseudoalteromonas</taxon>
    </lineage>
</organism>
<dbReference type="EMBL" id="PNCK01000067">
    <property type="protein sequence ID" value="TMP40789.1"/>
    <property type="molecule type" value="Genomic_DNA"/>
</dbReference>
<evidence type="ECO:0000313" key="2">
    <source>
        <dbReference type="EMBL" id="TMP53424.1"/>
    </source>
</evidence>
<evidence type="ECO:0000313" key="3">
    <source>
        <dbReference type="Proteomes" id="UP000305730"/>
    </source>
</evidence>
<evidence type="ECO:0008006" key="5">
    <source>
        <dbReference type="Google" id="ProtNLM"/>
    </source>
</evidence>
<dbReference type="RefSeq" id="WP_138597902.1">
    <property type="nucleotide sequence ID" value="NZ_PNCK01000067.1"/>
</dbReference>
<comment type="caution">
    <text evidence="2">The sequence shown here is derived from an EMBL/GenBank/DDBJ whole genome shotgun (WGS) entry which is preliminary data.</text>
</comment>
<evidence type="ECO:0000313" key="1">
    <source>
        <dbReference type="EMBL" id="TMP40789.1"/>
    </source>
</evidence>
<evidence type="ECO:0000313" key="4">
    <source>
        <dbReference type="Proteomes" id="UP000307706"/>
    </source>
</evidence>
<accession>A0A5S3XI01</accession>
<keyword evidence="3" id="KW-1185">Reference proteome</keyword>
<sequence length="168" mass="19209">MQIEVGVRYAIDAKLWQLYCDVYFSSYSENTNILGLTDGVKGVIISVWNPFGQTLTLKQNALFSRKLLTYLNSKAIPYFLLWGGSKDMTYRELSVLVRVDRTRAYQLAQQFKQLAYYYVENGILMLINSHNRQQRTVVGGLHRRVLKASSSHKRRNALTAGNLAIAKP</sequence>
<dbReference type="OrthoDB" id="6315550at2"/>
<dbReference type="Proteomes" id="UP000305730">
    <property type="component" value="Unassembled WGS sequence"/>
</dbReference>
<name>A0A5S3XI01_9GAMM</name>
<reference evidence="2 4" key="1">
    <citation type="submission" date="2017-12" db="EMBL/GenBank/DDBJ databases">
        <authorList>
            <person name="Paulsen S."/>
            <person name="Gram L.K."/>
        </authorList>
    </citation>
    <scope>NUCLEOTIDE SEQUENCE [LARGE SCALE GENOMIC DNA]</scope>
    <source>
        <strain evidence="2 4">S2231</strain>
        <strain evidence="1">S2233</strain>
    </source>
</reference>
<gene>
    <name evidence="2" type="ORF">CWB96_21295</name>
    <name evidence="1" type="ORF">CWB97_16875</name>
</gene>
<dbReference type="Pfam" id="PF11697">
    <property type="entry name" value="DUF3293"/>
    <property type="match status" value="1"/>
</dbReference>
<dbReference type="AlphaFoldDB" id="A0A5S3XI01"/>
<dbReference type="Proteomes" id="UP000307706">
    <property type="component" value="Unassembled WGS sequence"/>
</dbReference>